<dbReference type="EMBL" id="SFCI01000492">
    <property type="protein sequence ID" value="TFY79493.1"/>
    <property type="molecule type" value="Genomic_DNA"/>
</dbReference>
<dbReference type="Proteomes" id="UP000298061">
    <property type="component" value="Unassembled WGS sequence"/>
</dbReference>
<keyword evidence="3" id="KW-0963">Cytoplasm</keyword>
<accession>A0A4Y9ZZL4</accession>
<evidence type="ECO:0000256" key="6">
    <source>
        <dbReference type="SAM" id="MobiDB-lite"/>
    </source>
</evidence>
<keyword evidence="8" id="KW-1185">Reference proteome</keyword>
<protein>
    <submittedName>
        <fullName evidence="7">Uncharacterized protein</fullName>
    </submittedName>
</protein>
<keyword evidence="4" id="KW-0677">Repeat</keyword>
<dbReference type="PANTHER" id="PTHR15651">
    <property type="entry name" value="ARMADILLO REPEAT-CONTAINING PROTEIN 8"/>
    <property type="match status" value="1"/>
</dbReference>
<dbReference type="InterPro" id="IPR016024">
    <property type="entry name" value="ARM-type_fold"/>
</dbReference>
<dbReference type="InterPro" id="IPR038739">
    <property type="entry name" value="ARMC8/Vid28"/>
</dbReference>
<evidence type="ECO:0000313" key="8">
    <source>
        <dbReference type="Proteomes" id="UP000298061"/>
    </source>
</evidence>
<proteinExistence type="predicted"/>
<dbReference type="SUPFAM" id="SSF48371">
    <property type="entry name" value="ARM repeat"/>
    <property type="match status" value="1"/>
</dbReference>
<evidence type="ECO:0000256" key="4">
    <source>
        <dbReference type="ARBA" id="ARBA00022737"/>
    </source>
</evidence>
<reference evidence="7 8" key="1">
    <citation type="submission" date="2019-02" db="EMBL/GenBank/DDBJ databases">
        <title>Genome sequencing of the rare red list fungi Hericium alpestre (H. flagellum).</title>
        <authorList>
            <person name="Buettner E."/>
            <person name="Kellner H."/>
        </authorList>
    </citation>
    <scope>NUCLEOTIDE SEQUENCE [LARGE SCALE GENOMIC DNA]</scope>
    <source>
        <strain evidence="7 8">DSM 108284</strain>
    </source>
</reference>
<dbReference type="GO" id="GO:0005634">
    <property type="term" value="C:nucleus"/>
    <property type="evidence" value="ECO:0007669"/>
    <property type="project" value="UniProtKB-SubCell"/>
</dbReference>
<name>A0A4Y9ZZL4_9AGAM</name>
<keyword evidence="5" id="KW-0539">Nucleus</keyword>
<gene>
    <name evidence="7" type="ORF">EWM64_g4521</name>
</gene>
<evidence type="ECO:0000256" key="1">
    <source>
        <dbReference type="ARBA" id="ARBA00004123"/>
    </source>
</evidence>
<comment type="caution">
    <text evidence="7">The sequence shown here is derived from an EMBL/GenBank/DDBJ whole genome shotgun (WGS) entry which is preliminary data.</text>
</comment>
<evidence type="ECO:0000313" key="7">
    <source>
        <dbReference type="EMBL" id="TFY79493.1"/>
    </source>
</evidence>
<evidence type="ECO:0000256" key="2">
    <source>
        <dbReference type="ARBA" id="ARBA00004496"/>
    </source>
</evidence>
<dbReference type="Gene3D" id="1.25.10.10">
    <property type="entry name" value="Leucine-rich Repeat Variant"/>
    <property type="match status" value="1"/>
</dbReference>
<dbReference type="GO" id="GO:0005737">
    <property type="term" value="C:cytoplasm"/>
    <property type="evidence" value="ECO:0007669"/>
    <property type="project" value="UniProtKB-SubCell"/>
</dbReference>
<dbReference type="OrthoDB" id="5559898at2759"/>
<dbReference type="STRING" id="135208.A0A4Y9ZZL4"/>
<dbReference type="InterPro" id="IPR011989">
    <property type="entry name" value="ARM-like"/>
</dbReference>
<dbReference type="GO" id="GO:0034657">
    <property type="term" value="C:GID complex"/>
    <property type="evidence" value="ECO:0007669"/>
    <property type="project" value="TreeGrafter"/>
</dbReference>
<evidence type="ECO:0000256" key="5">
    <source>
        <dbReference type="ARBA" id="ARBA00023242"/>
    </source>
</evidence>
<comment type="subcellular location">
    <subcellularLocation>
        <location evidence="2">Cytoplasm</location>
    </subcellularLocation>
    <subcellularLocation>
        <location evidence="1">Nucleus</location>
    </subcellularLocation>
</comment>
<feature type="compositionally biased region" description="Low complexity" evidence="6">
    <location>
        <begin position="128"/>
        <end position="159"/>
    </location>
</feature>
<dbReference type="AlphaFoldDB" id="A0A4Y9ZZL4"/>
<dbReference type="GO" id="GO:0043161">
    <property type="term" value="P:proteasome-mediated ubiquitin-dependent protein catabolic process"/>
    <property type="evidence" value="ECO:0007669"/>
    <property type="project" value="TreeGrafter"/>
</dbReference>
<organism evidence="7 8">
    <name type="scientific">Hericium alpestre</name>
    <dbReference type="NCBI Taxonomy" id="135208"/>
    <lineage>
        <taxon>Eukaryota</taxon>
        <taxon>Fungi</taxon>
        <taxon>Dikarya</taxon>
        <taxon>Basidiomycota</taxon>
        <taxon>Agaricomycotina</taxon>
        <taxon>Agaricomycetes</taxon>
        <taxon>Russulales</taxon>
        <taxon>Hericiaceae</taxon>
        <taxon>Hericium</taxon>
    </lineage>
</organism>
<dbReference type="PANTHER" id="PTHR15651:SF7">
    <property type="entry name" value="ARMADILLO REPEAT-CONTAINING PROTEIN 8"/>
    <property type="match status" value="1"/>
</dbReference>
<evidence type="ECO:0000256" key="3">
    <source>
        <dbReference type="ARBA" id="ARBA00022490"/>
    </source>
</evidence>
<feature type="region of interest" description="Disordered" evidence="6">
    <location>
        <begin position="124"/>
        <end position="165"/>
    </location>
</feature>
<sequence length="165" mass="17719">MTIRSINIATLKKVKNTVIGNPSAKLDLAQDEVFVATLVNCLNDPEQFEGGSQDNIRVEAAQVISSLSYGSPEALQSLLRADAHQAFLYAISRFEPNEPIAVKFAFARALRAVAVATAELVGPSQWGSKTTSPPCAKKPKSPSSTSSSSKCSMSTCRSSSTRRRR</sequence>